<keyword evidence="4" id="KW-0378">Hydrolase</keyword>
<feature type="signal peptide" evidence="6">
    <location>
        <begin position="1"/>
        <end position="20"/>
    </location>
</feature>
<dbReference type="OrthoDB" id="1735038at2759"/>
<dbReference type="SUPFAM" id="SSF53474">
    <property type="entry name" value="alpha/beta-Hydrolases"/>
    <property type="match status" value="1"/>
</dbReference>
<comment type="similarity">
    <text evidence="1">Belongs to the peptidase S28 family.</text>
</comment>
<proteinExistence type="inferred from homology"/>
<dbReference type="PANTHER" id="PTHR11010">
    <property type="entry name" value="PROTEASE S28 PRO-X CARBOXYPEPTIDASE-RELATED"/>
    <property type="match status" value="1"/>
</dbReference>
<evidence type="ECO:0000256" key="4">
    <source>
        <dbReference type="ARBA" id="ARBA00022801"/>
    </source>
</evidence>
<dbReference type="VEuPathDB" id="FungiDB:yc1106_06677"/>
<gene>
    <name evidence="7" type="ORF">yc1106_06677</name>
</gene>
<evidence type="ECO:0000313" key="8">
    <source>
        <dbReference type="Proteomes" id="UP001056012"/>
    </source>
</evidence>
<name>A0A9Q9DT42_CURCL</name>
<dbReference type="AlphaFoldDB" id="A0A9Q9DT42"/>
<dbReference type="GO" id="GO:0008239">
    <property type="term" value="F:dipeptidyl-peptidase activity"/>
    <property type="evidence" value="ECO:0007669"/>
    <property type="project" value="TreeGrafter"/>
</dbReference>
<dbReference type="InterPro" id="IPR021858">
    <property type="entry name" value="Fun_TF"/>
</dbReference>
<dbReference type="InterPro" id="IPR008758">
    <property type="entry name" value="Peptidase_S28"/>
</dbReference>
<dbReference type="GO" id="GO:0070008">
    <property type="term" value="F:serine-type exopeptidase activity"/>
    <property type="evidence" value="ECO:0007669"/>
    <property type="project" value="InterPro"/>
</dbReference>
<keyword evidence="5" id="KW-0325">Glycoprotein</keyword>
<evidence type="ECO:0000256" key="6">
    <source>
        <dbReference type="SAM" id="SignalP"/>
    </source>
</evidence>
<dbReference type="Proteomes" id="UP001056012">
    <property type="component" value="Chromosome 5"/>
</dbReference>
<dbReference type="GO" id="GO:0006508">
    <property type="term" value="P:proteolysis"/>
    <property type="evidence" value="ECO:0007669"/>
    <property type="project" value="UniProtKB-KW"/>
</dbReference>
<accession>A0A9Q9DT42</accession>
<dbReference type="EMBL" id="CP089278">
    <property type="protein sequence ID" value="USP79403.1"/>
    <property type="molecule type" value="Genomic_DNA"/>
</dbReference>
<keyword evidence="3 6" id="KW-0732">Signal</keyword>
<dbReference type="Pfam" id="PF11951">
    <property type="entry name" value="Fungal_trans_2"/>
    <property type="match status" value="1"/>
</dbReference>
<keyword evidence="8" id="KW-1185">Reference proteome</keyword>
<sequence>MWSSKLIAALTLALLQNANALNGAIQNEWDLLAQMGLNPDGTPLEESFLNAASSKSIKFTSTGDVSASLAADPGPIDAEYIELPLDHFGSGPGTFRNRYWVNTKSYKPGSPVFIYDVGEANANSSSQFSLRNETSFFKQMVDEFNGIGIVWEHRFYGDSSPVDISIDTPAEAFRFLTSEQALADVDRFAKQFSRKEINATLTPDHTPWIFIGGSYPGMRAAFMRNLYPDTIFASWAASAPVEARVDQTYYFDPVWRGMNAKGFGNCTQDIQAAVRYMDGVMDKDKHATARLKEQFLGLGAANTSNAGFADALTLITARWQSYGIEGNAYGLRLFCDWIETDPATGKTAPKEGWATSKGAKWVVDRWSTYPNFVTIVNDYFGVECSGHTNKTGGNCILDGAFKDPSTISWTWQYCTQWGYFQAANIGPHQLISKYNSLQHQRDICHLQFPNATAPLFPELPDTKKTNKALGGWSIRPSNTYWSNGEFDPWRLNSPASDLSFAPKVKITQDIPKCGVSTGKDKLFADSSPQNSRGNEPSFGSIELPISEIELAYHYTTSTCFSLSAWPTGGIAARNQMDEIGFKHPYVLHLMFAFTALHLAHCRPHRREEYVATADRHYERALILLTPLISNLDPENCDAVLLAVQLVCFVSWGRGPQPGEYLAFGRDKRSDWLILFRGIRASRSSFERLEHDRKNSPAARGIGRPLPTQEVPDQYEQHLDDLKEHVKFMSKNTSGYESDVQAVDILREMYDNRYHGTDGEYHVSFGWLYRVTDDFLERLQQHDPIPMIIYAYFVVLVRVLEQFWYMQGWTHHIMTGIWELMPKEQKAWLDWPMKRIGWIKP</sequence>
<organism evidence="7 8">
    <name type="scientific">Curvularia clavata</name>
    <dbReference type="NCBI Taxonomy" id="95742"/>
    <lineage>
        <taxon>Eukaryota</taxon>
        <taxon>Fungi</taxon>
        <taxon>Dikarya</taxon>
        <taxon>Ascomycota</taxon>
        <taxon>Pezizomycotina</taxon>
        <taxon>Dothideomycetes</taxon>
        <taxon>Pleosporomycetidae</taxon>
        <taxon>Pleosporales</taxon>
        <taxon>Pleosporineae</taxon>
        <taxon>Pleosporaceae</taxon>
        <taxon>Curvularia</taxon>
    </lineage>
</organism>
<evidence type="ECO:0000256" key="1">
    <source>
        <dbReference type="ARBA" id="ARBA00011079"/>
    </source>
</evidence>
<dbReference type="PANTHER" id="PTHR11010:SF109">
    <property type="entry name" value="PEPTIDASE, FAMILY S28, PUTATIVE (AFU_ORTHOLOGUE AFUA_4G03790)-RELATED"/>
    <property type="match status" value="1"/>
</dbReference>
<keyword evidence="2" id="KW-0645">Protease</keyword>
<reference evidence="7" key="1">
    <citation type="submission" date="2021-12" db="EMBL/GenBank/DDBJ databases">
        <title>Curvularia clavata genome.</title>
        <authorList>
            <person name="Cao Y."/>
        </authorList>
    </citation>
    <scope>NUCLEOTIDE SEQUENCE</scope>
    <source>
        <strain evidence="7">Yc1106</strain>
    </source>
</reference>
<dbReference type="Pfam" id="PF05577">
    <property type="entry name" value="Peptidase_S28"/>
    <property type="match status" value="1"/>
</dbReference>
<dbReference type="Gene3D" id="3.40.50.1820">
    <property type="entry name" value="alpha/beta hydrolase"/>
    <property type="match status" value="2"/>
</dbReference>
<evidence type="ECO:0000256" key="2">
    <source>
        <dbReference type="ARBA" id="ARBA00022670"/>
    </source>
</evidence>
<evidence type="ECO:0000256" key="3">
    <source>
        <dbReference type="ARBA" id="ARBA00022729"/>
    </source>
</evidence>
<dbReference type="InterPro" id="IPR029058">
    <property type="entry name" value="AB_hydrolase_fold"/>
</dbReference>
<protein>
    <submittedName>
        <fullName evidence="7">Uncharacterized protein</fullName>
    </submittedName>
</protein>
<evidence type="ECO:0000313" key="7">
    <source>
        <dbReference type="EMBL" id="USP79403.1"/>
    </source>
</evidence>
<feature type="chain" id="PRO_5040285337" evidence="6">
    <location>
        <begin position="21"/>
        <end position="840"/>
    </location>
</feature>
<evidence type="ECO:0000256" key="5">
    <source>
        <dbReference type="ARBA" id="ARBA00023180"/>
    </source>
</evidence>